<feature type="region of interest" description="Disordered" evidence="1">
    <location>
        <begin position="287"/>
        <end position="313"/>
    </location>
</feature>
<dbReference type="GO" id="GO:0004672">
    <property type="term" value="F:protein kinase activity"/>
    <property type="evidence" value="ECO:0007669"/>
    <property type="project" value="InterPro"/>
</dbReference>
<feature type="region of interest" description="Disordered" evidence="1">
    <location>
        <begin position="1"/>
        <end position="27"/>
    </location>
</feature>
<protein>
    <recommendedName>
        <fullName evidence="2">Protein kinase domain-containing protein</fullName>
    </recommendedName>
</protein>
<dbReference type="Gene3D" id="1.10.510.10">
    <property type="entry name" value="Transferase(Phosphotransferase) domain 1"/>
    <property type="match status" value="1"/>
</dbReference>
<reference evidence="3" key="1">
    <citation type="journal article" date="2014" name="Int. J. Syst. Evol. Microbiol.">
        <title>Complete genome sequence of Corynebacterium casei LMG S-19264T (=DSM 44701T), isolated from a smear-ripened cheese.</title>
        <authorList>
            <consortium name="US DOE Joint Genome Institute (JGI-PGF)"/>
            <person name="Walter F."/>
            <person name="Albersmeier A."/>
            <person name="Kalinowski J."/>
            <person name="Ruckert C."/>
        </authorList>
    </citation>
    <scope>NUCLEOTIDE SEQUENCE</scope>
    <source>
        <strain evidence="3">JCM 13919</strain>
    </source>
</reference>
<sequence>MKNYRFHNEEYDSEFEDDGEQFRPQRNNGKITYLGEGTYDNARVFTSEQGNRVVSLQPKETDDSLSVRQARRKHAFFQALYPDKRVELFTNSNNPLDYRLVLPKLPGVELTNVLTPNIIKNSLNTRFDIAISLLRAIQEVHRKGLVIVDLSEKNILYHSGVFYPIDGGLSANINRPLNPNVFILESESDILNSRKRFYHIAPECWSTRAVCAAPSMDIFSVERILRKIFVHVENDQLSHMLSQCRGPAVTRPSLEEMITTLETIKKEKQKEAENDGILSKIISRLFWSSGKNDPSPDTERKPRHDYFGAVTKP</sequence>
<keyword evidence="4" id="KW-1185">Reference proteome</keyword>
<dbReference type="InterPro" id="IPR011009">
    <property type="entry name" value="Kinase-like_dom_sf"/>
</dbReference>
<name>A0A917JMT2_9GAMM</name>
<dbReference type="EMBL" id="BMOB01000001">
    <property type="protein sequence ID" value="GGI75914.1"/>
    <property type="molecule type" value="Genomic_DNA"/>
</dbReference>
<evidence type="ECO:0000313" key="3">
    <source>
        <dbReference type="EMBL" id="GGI75914.1"/>
    </source>
</evidence>
<gene>
    <name evidence="3" type="ORF">GCM10007966_00950</name>
</gene>
<evidence type="ECO:0000313" key="4">
    <source>
        <dbReference type="Proteomes" id="UP000630149"/>
    </source>
</evidence>
<feature type="domain" description="Protein kinase" evidence="2">
    <location>
        <begin position="28"/>
        <end position="307"/>
    </location>
</feature>
<evidence type="ECO:0000259" key="2">
    <source>
        <dbReference type="PROSITE" id="PS50011"/>
    </source>
</evidence>
<accession>A0A917JMT2</accession>
<evidence type="ECO:0000256" key="1">
    <source>
        <dbReference type="SAM" id="MobiDB-lite"/>
    </source>
</evidence>
<dbReference type="OrthoDB" id="5652550at2"/>
<dbReference type="SUPFAM" id="SSF56112">
    <property type="entry name" value="Protein kinase-like (PK-like)"/>
    <property type="match status" value="1"/>
</dbReference>
<organism evidence="3 4">
    <name type="scientific">Legionella impletisoli</name>
    <dbReference type="NCBI Taxonomy" id="343510"/>
    <lineage>
        <taxon>Bacteria</taxon>
        <taxon>Pseudomonadati</taxon>
        <taxon>Pseudomonadota</taxon>
        <taxon>Gammaproteobacteria</taxon>
        <taxon>Legionellales</taxon>
        <taxon>Legionellaceae</taxon>
        <taxon>Legionella</taxon>
    </lineage>
</organism>
<feature type="compositionally biased region" description="Basic and acidic residues" evidence="1">
    <location>
        <begin position="1"/>
        <end position="10"/>
    </location>
</feature>
<comment type="caution">
    <text evidence="3">The sequence shown here is derived from an EMBL/GenBank/DDBJ whole genome shotgun (WGS) entry which is preliminary data.</text>
</comment>
<dbReference type="InterPro" id="IPR000719">
    <property type="entry name" value="Prot_kinase_dom"/>
</dbReference>
<dbReference type="GO" id="GO:0005524">
    <property type="term" value="F:ATP binding"/>
    <property type="evidence" value="ECO:0007669"/>
    <property type="project" value="InterPro"/>
</dbReference>
<dbReference type="Proteomes" id="UP000630149">
    <property type="component" value="Unassembled WGS sequence"/>
</dbReference>
<dbReference type="PROSITE" id="PS50011">
    <property type="entry name" value="PROTEIN_KINASE_DOM"/>
    <property type="match status" value="1"/>
</dbReference>
<dbReference type="RefSeq" id="WP_131775345.1">
    <property type="nucleotide sequence ID" value="NZ_BMOB01000001.1"/>
</dbReference>
<reference evidence="3" key="2">
    <citation type="submission" date="2020-09" db="EMBL/GenBank/DDBJ databases">
        <authorList>
            <person name="Sun Q."/>
            <person name="Ohkuma M."/>
        </authorList>
    </citation>
    <scope>NUCLEOTIDE SEQUENCE</scope>
    <source>
        <strain evidence="3">JCM 13919</strain>
    </source>
</reference>
<dbReference type="AlphaFoldDB" id="A0A917JMT2"/>
<feature type="compositionally biased region" description="Basic and acidic residues" evidence="1">
    <location>
        <begin position="297"/>
        <end position="306"/>
    </location>
</feature>
<proteinExistence type="predicted"/>